<accession>A0A432XB68</accession>
<evidence type="ECO:0000313" key="2">
    <source>
        <dbReference type="Proteomes" id="UP000286678"/>
    </source>
</evidence>
<organism evidence="1 2">
    <name type="scientific">Pseudidiomarina aquimaris</name>
    <dbReference type="NCBI Taxonomy" id="641841"/>
    <lineage>
        <taxon>Bacteria</taxon>
        <taxon>Pseudomonadati</taxon>
        <taxon>Pseudomonadota</taxon>
        <taxon>Gammaproteobacteria</taxon>
        <taxon>Alteromonadales</taxon>
        <taxon>Idiomarinaceae</taxon>
        <taxon>Pseudidiomarina</taxon>
    </lineage>
</organism>
<dbReference type="Proteomes" id="UP000286678">
    <property type="component" value="Unassembled WGS sequence"/>
</dbReference>
<sequence length="236" mass="26893">MVTGLVIASVIVSLNPCFDDWLPQWLDERYQFVPTTMHGQRLEAILQQQPDVVLTGSFVNRSLRLALEARVELVTMPYVTTREAWDEALDDLAQQLQQEQQLQQWRDAQQRQLQHVDLASLGKVLVLMPNAYTWGQNSWVAELIQNQNGQLSPLMGAGQLVRLSLEQVLLSTPDTVILEGFSQDYARAHDWLWHRAVQDWLTKRRVLEVSGDIAGCSDIRAVDYLQSLMSEQGVPQ</sequence>
<gene>
    <name evidence="1" type="ORF">CWE21_12880</name>
</gene>
<protein>
    <recommendedName>
        <fullName evidence="3">Fe/B12 periplasmic-binding domain-containing protein</fullName>
    </recommendedName>
</protein>
<dbReference type="SUPFAM" id="SSF53807">
    <property type="entry name" value="Helical backbone' metal receptor"/>
    <property type="match status" value="1"/>
</dbReference>
<reference evidence="2" key="1">
    <citation type="journal article" date="2018" name="Front. Microbiol.">
        <title>Genome-Based Analysis Reveals the Taxonomy and Diversity of the Family Idiomarinaceae.</title>
        <authorList>
            <person name="Liu Y."/>
            <person name="Lai Q."/>
            <person name="Shao Z."/>
        </authorList>
    </citation>
    <scope>NUCLEOTIDE SEQUENCE [LARGE SCALE GENOMIC DNA]</scope>
    <source>
        <strain evidence="2">SW15</strain>
    </source>
</reference>
<keyword evidence="2" id="KW-1185">Reference proteome</keyword>
<dbReference type="Gene3D" id="3.40.50.1980">
    <property type="entry name" value="Nitrogenase molybdenum iron protein domain"/>
    <property type="match status" value="2"/>
</dbReference>
<dbReference type="EMBL" id="PIPT01000012">
    <property type="protein sequence ID" value="RUO45896.1"/>
    <property type="molecule type" value="Genomic_DNA"/>
</dbReference>
<comment type="caution">
    <text evidence="1">The sequence shown here is derived from an EMBL/GenBank/DDBJ whole genome shotgun (WGS) entry which is preliminary data.</text>
</comment>
<evidence type="ECO:0008006" key="3">
    <source>
        <dbReference type="Google" id="ProtNLM"/>
    </source>
</evidence>
<proteinExistence type="predicted"/>
<evidence type="ECO:0000313" key="1">
    <source>
        <dbReference type="EMBL" id="RUO45896.1"/>
    </source>
</evidence>
<name>A0A432XB68_9GAMM</name>
<dbReference type="OrthoDB" id="6238610at2"/>
<dbReference type="AlphaFoldDB" id="A0A432XB68"/>
<dbReference type="RefSeq" id="WP_126834846.1">
    <property type="nucleotide sequence ID" value="NZ_PIPT01000012.1"/>
</dbReference>